<accession>A0A9J5W050</accession>
<reference evidence="4" key="1">
    <citation type="submission" date="2020-09" db="EMBL/GenBank/DDBJ databases">
        <title>De no assembly of potato wild relative species, Solanum commersonii.</title>
        <authorList>
            <person name="Cho K."/>
        </authorList>
    </citation>
    <scope>NUCLEOTIDE SEQUENCE</scope>
    <source>
        <strain evidence="4">LZ3.2</strain>
        <tissue evidence="4">Leaf</tissue>
    </source>
</reference>
<dbReference type="Gene3D" id="3.40.50.300">
    <property type="entry name" value="P-loop containing nucleotide triphosphate hydrolases"/>
    <property type="match status" value="2"/>
</dbReference>
<dbReference type="InterPro" id="IPR027417">
    <property type="entry name" value="P-loop_NTPase"/>
</dbReference>
<feature type="domain" description="Sulfotransferase" evidence="3">
    <location>
        <begin position="404"/>
        <end position="664"/>
    </location>
</feature>
<evidence type="ECO:0000259" key="3">
    <source>
        <dbReference type="Pfam" id="PF00685"/>
    </source>
</evidence>
<evidence type="ECO:0000313" key="5">
    <source>
        <dbReference type="Proteomes" id="UP000824120"/>
    </source>
</evidence>
<protein>
    <recommendedName>
        <fullName evidence="3">Sulfotransferase domain-containing protein</fullName>
    </recommendedName>
</protein>
<organism evidence="4 5">
    <name type="scientific">Solanum commersonii</name>
    <name type="common">Commerson's wild potato</name>
    <name type="synonym">Commerson's nightshade</name>
    <dbReference type="NCBI Taxonomy" id="4109"/>
    <lineage>
        <taxon>Eukaryota</taxon>
        <taxon>Viridiplantae</taxon>
        <taxon>Streptophyta</taxon>
        <taxon>Embryophyta</taxon>
        <taxon>Tracheophyta</taxon>
        <taxon>Spermatophyta</taxon>
        <taxon>Magnoliopsida</taxon>
        <taxon>eudicotyledons</taxon>
        <taxon>Gunneridae</taxon>
        <taxon>Pentapetalae</taxon>
        <taxon>asterids</taxon>
        <taxon>lamiids</taxon>
        <taxon>Solanales</taxon>
        <taxon>Solanaceae</taxon>
        <taxon>Solanoideae</taxon>
        <taxon>Solaneae</taxon>
        <taxon>Solanum</taxon>
    </lineage>
</organism>
<dbReference type="AlphaFoldDB" id="A0A9J5W050"/>
<keyword evidence="5" id="KW-1185">Reference proteome</keyword>
<gene>
    <name evidence="4" type="ORF">H5410_064138</name>
</gene>
<name>A0A9J5W050_SOLCO</name>
<keyword evidence="2" id="KW-0808">Transferase</keyword>
<feature type="domain" description="Sulfotransferase" evidence="3">
    <location>
        <begin position="64"/>
        <end position="323"/>
    </location>
</feature>
<dbReference type="SUPFAM" id="SSF52540">
    <property type="entry name" value="P-loop containing nucleoside triphosphate hydrolases"/>
    <property type="match status" value="2"/>
</dbReference>
<comment type="caution">
    <text evidence="4">The sequence shown here is derived from an EMBL/GenBank/DDBJ whole genome shotgun (WGS) entry which is preliminary data.</text>
</comment>
<evidence type="ECO:0000313" key="4">
    <source>
        <dbReference type="EMBL" id="KAG5568851.1"/>
    </source>
</evidence>
<dbReference type="PANTHER" id="PTHR11783">
    <property type="entry name" value="SULFOTRANSFERASE SULT"/>
    <property type="match status" value="1"/>
</dbReference>
<proteinExistence type="inferred from homology"/>
<dbReference type="GO" id="GO:0008146">
    <property type="term" value="F:sulfotransferase activity"/>
    <property type="evidence" value="ECO:0007669"/>
    <property type="project" value="InterPro"/>
</dbReference>
<evidence type="ECO:0000256" key="1">
    <source>
        <dbReference type="ARBA" id="ARBA00005771"/>
    </source>
</evidence>
<sequence length="670" mass="77785">MTTSLPKHLQDQEGLSEECKNFFSVLPKEKGWMGSYIYNYQGFWASPRTIQGVIACQQQFQAQDSDIILVTPPKSGTTWLKSLLFVLVNRMKYPAFEQNHPLLVKNPHDLIPFLEIRLYVDGLVPNFASFTSPRLLSTHMPFASLPKSVQDSKTKCVYLCRNPKDTFISMWHFTNNLRLHHIDIHSIEEIFESFCKGVSPYGPFWNHILDYWKQSIEKPNKVLFLMYEEIKVQPKLQLKRLAEFLECPFSIEEENCGVMDEILRMCSFENLSKLEVNANGKLSTGAENKMFFRKGEVGDWKNYFTIEMSEKLNHIIEQKFQESEIKNTPYIHLKTMSKSQASPQIPPKYLQEDELSDECTKLLLTLPKERGWLASHIYNYQGFWATPRIIQGVIACQQQFQAQDSDIILVTTPKSGTTWLKALLFGLVNRVKHPIFEQNHPLLIKNPHDLVPFLELTLYVDGQVADFSSFTTPRLLSTHLRFASLPKSVQDSKTKLVYLCRNPKDTFISMWHFANNLRLHHKDTNSIGKVFDLFCNGVSVYGPFWDHVLDYWKASIENPNKVLFLMYEEIKEQPNIQIKRLAEFLECPFSIKEENCGVVDEILRMCSFKNLSNLEVNTTGKLSTGEENKVFFQRGEIGDWKNHFTTEMSEKLNYIIEQKFQGSGLKFSYI</sequence>
<comment type="similarity">
    <text evidence="1">Belongs to the sulfotransferase 1 family.</text>
</comment>
<dbReference type="InterPro" id="IPR000863">
    <property type="entry name" value="Sulfotransferase_dom"/>
</dbReference>
<dbReference type="OrthoDB" id="205623at2759"/>
<dbReference type="Pfam" id="PF00685">
    <property type="entry name" value="Sulfotransfer_1"/>
    <property type="match status" value="2"/>
</dbReference>
<dbReference type="Proteomes" id="UP000824120">
    <property type="component" value="Unassembled WGS sequence"/>
</dbReference>
<dbReference type="EMBL" id="JACXVP010000032">
    <property type="protein sequence ID" value="KAG5568851.1"/>
    <property type="molecule type" value="Genomic_DNA"/>
</dbReference>
<evidence type="ECO:0000256" key="2">
    <source>
        <dbReference type="ARBA" id="ARBA00022679"/>
    </source>
</evidence>